<protein>
    <submittedName>
        <fullName evidence="2">Uncharacterized protein</fullName>
    </submittedName>
</protein>
<feature type="compositionally biased region" description="Basic residues" evidence="1">
    <location>
        <begin position="76"/>
        <end position="90"/>
    </location>
</feature>
<name>A0A9P6IJ28_9FUNG</name>
<dbReference type="EMBL" id="JAAAHW010010619">
    <property type="protein sequence ID" value="KAF9924181.1"/>
    <property type="molecule type" value="Genomic_DNA"/>
</dbReference>
<dbReference type="Proteomes" id="UP000749646">
    <property type="component" value="Unassembled WGS sequence"/>
</dbReference>
<proteinExistence type="predicted"/>
<organism evidence="2 3">
    <name type="scientific">Modicella reniformis</name>
    <dbReference type="NCBI Taxonomy" id="1440133"/>
    <lineage>
        <taxon>Eukaryota</taxon>
        <taxon>Fungi</taxon>
        <taxon>Fungi incertae sedis</taxon>
        <taxon>Mucoromycota</taxon>
        <taxon>Mortierellomycotina</taxon>
        <taxon>Mortierellomycetes</taxon>
        <taxon>Mortierellales</taxon>
        <taxon>Mortierellaceae</taxon>
        <taxon>Modicella</taxon>
    </lineage>
</organism>
<evidence type="ECO:0000313" key="2">
    <source>
        <dbReference type="EMBL" id="KAF9924181.1"/>
    </source>
</evidence>
<feature type="region of interest" description="Disordered" evidence="1">
    <location>
        <begin position="1"/>
        <end position="21"/>
    </location>
</feature>
<comment type="caution">
    <text evidence="2">The sequence shown here is derived from an EMBL/GenBank/DDBJ whole genome shotgun (WGS) entry which is preliminary data.</text>
</comment>
<feature type="region of interest" description="Disordered" evidence="1">
    <location>
        <begin position="43"/>
        <end position="90"/>
    </location>
</feature>
<accession>A0A9P6IJ28</accession>
<evidence type="ECO:0000256" key="1">
    <source>
        <dbReference type="SAM" id="MobiDB-lite"/>
    </source>
</evidence>
<evidence type="ECO:0000313" key="3">
    <source>
        <dbReference type="Proteomes" id="UP000749646"/>
    </source>
</evidence>
<keyword evidence="3" id="KW-1185">Reference proteome</keyword>
<sequence length="90" mass="9687">MAEDEYHYSSSPRLTGSSQRNVGWLGLGIPSWNRQIDYLGSGNVNDGMLSGHGSNGGGGGGGSATDQEIIAAMKEKKNKYKKKKKKKKNQ</sequence>
<feature type="compositionally biased region" description="Gly residues" evidence="1">
    <location>
        <begin position="53"/>
        <end position="63"/>
    </location>
</feature>
<dbReference type="AlphaFoldDB" id="A0A9P6IJ28"/>
<reference evidence="2" key="1">
    <citation type="journal article" date="2020" name="Fungal Divers.">
        <title>Resolving the Mortierellaceae phylogeny through synthesis of multi-gene phylogenetics and phylogenomics.</title>
        <authorList>
            <person name="Vandepol N."/>
            <person name="Liber J."/>
            <person name="Desiro A."/>
            <person name="Na H."/>
            <person name="Kennedy M."/>
            <person name="Barry K."/>
            <person name="Grigoriev I.V."/>
            <person name="Miller A.N."/>
            <person name="O'Donnell K."/>
            <person name="Stajich J.E."/>
            <person name="Bonito G."/>
        </authorList>
    </citation>
    <scope>NUCLEOTIDE SEQUENCE</scope>
    <source>
        <strain evidence="2">MES-2147</strain>
    </source>
</reference>
<feature type="compositionally biased region" description="Polar residues" evidence="1">
    <location>
        <begin position="8"/>
        <end position="21"/>
    </location>
</feature>
<gene>
    <name evidence="2" type="ORF">BGZ65_008477</name>
</gene>